<dbReference type="InterPro" id="IPR020449">
    <property type="entry name" value="Tscrpt_reg_AraC-type_HTH"/>
</dbReference>
<dbReference type="PANTHER" id="PTHR43280">
    <property type="entry name" value="ARAC-FAMILY TRANSCRIPTIONAL REGULATOR"/>
    <property type="match status" value="1"/>
</dbReference>
<dbReference type="Proteomes" id="UP000019102">
    <property type="component" value="Unassembled WGS sequence"/>
</dbReference>
<dbReference type="PANTHER" id="PTHR43280:SF2">
    <property type="entry name" value="HTH-TYPE TRANSCRIPTIONAL REGULATOR EXSA"/>
    <property type="match status" value="1"/>
</dbReference>
<dbReference type="InterPro" id="IPR018062">
    <property type="entry name" value="HTH_AraC-typ_CS"/>
</dbReference>
<keyword evidence="1" id="KW-0805">Transcription regulation</keyword>
<evidence type="ECO:0000256" key="1">
    <source>
        <dbReference type="ARBA" id="ARBA00023015"/>
    </source>
</evidence>
<organism evidence="5 6">
    <name type="scientific">Gracilibacillus boraciitolerans JCM 21714</name>
    <dbReference type="NCBI Taxonomy" id="1298598"/>
    <lineage>
        <taxon>Bacteria</taxon>
        <taxon>Bacillati</taxon>
        <taxon>Bacillota</taxon>
        <taxon>Bacilli</taxon>
        <taxon>Bacillales</taxon>
        <taxon>Bacillaceae</taxon>
        <taxon>Gracilibacillus</taxon>
    </lineage>
</organism>
<dbReference type="PROSITE" id="PS00041">
    <property type="entry name" value="HTH_ARAC_FAMILY_1"/>
    <property type="match status" value="1"/>
</dbReference>
<dbReference type="PRINTS" id="PR00032">
    <property type="entry name" value="HTHARAC"/>
</dbReference>
<keyword evidence="6" id="KW-1185">Reference proteome</keyword>
<reference evidence="5 6" key="1">
    <citation type="journal article" date="2014" name="Genome Announc.">
        <title>Draft Genome Sequence of the Boron-Tolerant and Moderately Halotolerant Bacterium Gracilibacillus boraciitolerans JCM 21714T.</title>
        <authorList>
            <person name="Ahmed I."/>
            <person name="Oshima K."/>
            <person name="Suda W."/>
            <person name="Kitamura K."/>
            <person name="Iida T."/>
            <person name="Ohmori Y."/>
            <person name="Fujiwara T."/>
            <person name="Hattori M."/>
            <person name="Ohkuma M."/>
        </authorList>
    </citation>
    <scope>NUCLEOTIDE SEQUENCE [LARGE SCALE GENOMIC DNA]</scope>
    <source>
        <strain evidence="5 6">JCM 21714</strain>
    </source>
</reference>
<dbReference type="eggNOG" id="COG2207">
    <property type="taxonomic scope" value="Bacteria"/>
</dbReference>
<dbReference type="EMBL" id="BAVS01000010">
    <property type="protein sequence ID" value="GAE93228.1"/>
    <property type="molecule type" value="Genomic_DNA"/>
</dbReference>
<evidence type="ECO:0000259" key="4">
    <source>
        <dbReference type="PROSITE" id="PS01124"/>
    </source>
</evidence>
<gene>
    <name evidence="5" type="ORF">JCM21714_2283</name>
</gene>
<name>W4VK79_9BACI</name>
<dbReference type="InterPro" id="IPR018060">
    <property type="entry name" value="HTH_AraC"/>
</dbReference>
<feature type="domain" description="HTH araC/xylS-type" evidence="4">
    <location>
        <begin position="74"/>
        <end position="173"/>
    </location>
</feature>
<comment type="caution">
    <text evidence="5">The sequence shown here is derived from an EMBL/GenBank/DDBJ whole genome shotgun (WGS) entry which is preliminary data.</text>
</comment>
<evidence type="ECO:0000256" key="3">
    <source>
        <dbReference type="ARBA" id="ARBA00023163"/>
    </source>
</evidence>
<dbReference type="InterPro" id="IPR009057">
    <property type="entry name" value="Homeodomain-like_sf"/>
</dbReference>
<accession>W4VK79</accession>
<dbReference type="Pfam" id="PF12833">
    <property type="entry name" value="HTH_18"/>
    <property type="match status" value="1"/>
</dbReference>
<dbReference type="STRING" id="1298598.JCM21714_2283"/>
<evidence type="ECO:0000313" key="6">
    <source>
        <dbReference type="Proteomes" id="UP000019102"/>
    </source>
</evidence>
<evidence type="ECO:0000256" key="2">
    <source>
        <dbReference type="ARBA" id="ARBA00023125"/>
    </source>
</evidence>
<dbReference type="AlphaFoldDB" id="W4VK79"/>
<sequence>MHAIFIEDSHFITILLWEQVPTDLTVKLEEQVKEELDQRIYLKYVPLASVDIHVQYNEVKQELNQHMRLSPLVKQSLYYIRKHYQDPDLTLESIAESLHVSTVYLSRMIKQELGSSYVQVLTNTRLRAAKELLQSADLSIREVAERVGYDSQHYFSTTFRKSMGITPKQYKQQI</sequence>
<dbReference type="SUPFAM" id="SSF46689">
    <property type="entry name" value="Homeodomain-like"/>
    <property type="match status" value="1"/>
</dbReference>
<keyword evidence="3" id="KW-0804">Transcription</keyword>
<dbReference type="PROSITE" id="PS01124">
    <property type="entry name" value="HTH_ARAC_FAMILY_2"/>
    <property type="match status" value="1"/>
</dbReference>
<dbReference type="GO" id="GO:0043565">
    <property type="term" value="F:sequence-specific DNA binding"/>
    <property type="evidence" value="ECO:0007669"/>
    <property type="project" value="InterPro"/>
</dbReference>
<evidence type="ECO:0000313" key="5">
    <source>
        <dbReference type="EMBL" id="GAE93228.1"/>
    </source>
</evidence>
<dbReference type="SMART" id="SM00342">
    <property type="entry name" value="HTH_ARAC"/>
    <property type="match status" value="1"/>
</dbReference>
<dbReference type="GO" id="GO:0003700">
    <property type="term" value="F:DNA-binding transcription factor activity"/>
    <property type="evidence" value="ECO:0007669"/>
    <property type="project" value="InterPro"/>
</dbReference>
<proteinExistence type="predicted"/>
<protein>
    <submittedName>
        <fullName evidence="5">DNA-binding response regulator</fullName>
    </submittedName>
</protein>
<dbReference type="Gene3D" id="1.10.10.60">
    <property type="entry name" value="Homeodomain-like"/>
    <property type="match status" value="2"/>
</dbReference>
<keyword evidence="2 5" id="KW-0238">DNA-binding</keyword>